<gene>
    <name evidence="3" type="ORF">J1605_013038</name>
</gene>
<name>A0AB34GK90_ESCRO</name>
<accession>A0AB34GK90</accession>
<dbReference type="SUPFAM" id="SSF55481">
    <property type="entry name" value="N-terminal domain of eukaryotic peptide chain release factor subunit 1, ERF1"/>
    <property type="match status" value="1"/>
</dbReference>
<dbReference type="PANTHER" id="PTHR10113">
    <property type="entry name" value="PEPTIDE CHAIN RELEASE FACTOR SUBUNIT 1"/>
    <property type="match status" value="1"/>
</dbReference>
<feature type="domain" description="eRF1" evidence="1">
    <location>
        <begin position="48"/>
        <end position="96"/>
    </location>
</feature>
<proteinExistence type="predicted"/>
<organism evidence="3 4">
    <name type="scientific">Eschrichtius robustus</name>
    <name type="common">California gray whale</name>
    <name type="synonym">Eschrichtius gibbosus</name>
    <dbReference type="NCBI Taxonomy" id="9764"/>
    <lineage>
        <taxon>Eukaryota</taxon>
        <taxon>Metazoa</taxon>
        <taxon>Chordata</taxon>
        <taxon>Craniata</taxon>
        <taxon>Vertebrata</taxon>
        <taxon>Euteleostomi</taxon>
        <taxon>Mammalia</taxon>
        <taxon>Eutheria</taxon>
        <taxon>Laurasiatheria</taxon>
        <taxon>Artiodactyla</taxon>
        <taxon>Whippomorpha</taxon>
        <taxon>Cetacea</taxon>
        <taxon>Mysticeti</taxon>
        <taxon>Eschrichtiidae</taxon>
        <taxon>Eschrichtius</taxon>
    </lineage>
</organism>
<dbReference type="SUPFAM" id="SSF55315">
    <property type="entry name" value="L30e-like"/>
    <property type="match status" value="1"/>
</dbReference>
<dbReference type="InterPro" id="IPR004403">
    <property type="entry name" value="Peptide_chain-rel_eRF1/aRF1"/>
</dbReference>
<keyword evidence="4" id="KW-1185">Reference proteome</keyword>
<dbReference type="InterPro" id="IPR024049">
    <property type="entry name" value="eRF1_1_sf"/>
</dbReference>
<dbReference type="Proteomes" id="UP001159641">
    <property type="component" value="Unassembled WGS sequence"/>
</dbReference>
<dbReference type="InterPro" id="IPR029064">
    <property type="entry name" value="Ribosomal_eL30-like_sf"/>
</dbReference>
<evidence type="ECO:0008006" key="5">
    <source>
        <dbReference type="Google" id="ProtNLM"/>
    </source>
</evidence>
<evidence type="ECO:0000313" key="4">
    <source>
        <dbReference type="Proteomes" id="UP001159641"/>
    </source>
</evidence>
<evidence type="ECO:0000259" key="1">
    <source>
        <dbReference type="Pfam" id="PF03464"/>
    </source>
</evidence>
<dbReference type="GO" id="GO:0003747">
    <property type="term" value="F:translation release factor activity"/>
    <property type="evidence" value="ECO:0007669"/>
    <property type="project" value="InterPro"/>
</dbReference>
<dbReference type="AlphaFoldDB" id="A0AB34GK90"/>
<protein>
    <recommendedName>
        <fullName evidence="5">Eukaryotic peptide chain release factor subunit 1</fullName>
    </recommendedName>
</protein>
<dbReference type="InterPro" id="IPR042226">
    <property type="entry name" value="eFR1_2_sf"/>
</dbReference>
<reference evidence="3 4" key="1">
    <citation type="submission" date="2022-11" db="EMBL/GenBank/DDBJ databases">
        <title>Whole genome sequence of Eschrichtius robustus ER-17-0199.</title>
        <authorList>
            <person name="Bruniche-Olsen A."/>
            <person name="Black A.N."/>
            <person name="Fields C.J."/>
            <person name="Walden K."/>
            <person name="Dewoody J.A."/>
        </authorList>
    </citation>
    <scope>NUCLEOTIDE SEQUENCE [LARGE SCALE GENOMIC DNA]</scope>
    <source>
        <strain evidence="3">ER-17-0199</strain>
        <tissue evidence="3">Blubber</tissue>
    </source>
</reference>
<dbReference type="Gene3D" id="3.30.420.60">
    <property type="entry name" value="eRF1 domain 2"/>
    <property type="match status" value="1"/>
</dbReference>
<dbReference type="EMBL" id="JAIQCJ010002233">
    <property type="protein sequence ID" value="KAJ8778804.1"/>
    <property type="molecule type" value="Genomic_DNA"/>
</dbReference>
<sequence length="222" mass="25574">MEIWKSRKLIRSSEAARSKGTGMMSLIIPPKDQISRVAKMLAEEFGTGSADFKTELSLSDMFDQRLQSKVFKLVDTSYGGKNGFNQATEISTEVLSNVKLIQEKKLIERYSDDISQRHVLHCQSTEEDKIFYQLQRKRRINLILQTKRHDKNMSMMPLLELFADNYKKNFGAMLEIVTDKAQEGSQFVKGFGAIGGILRYRVDFQGMEYQGGDDEFFDFDDY</sequence>
<dbReference type="SUPFAM" id="SSF53137">
    <property type="entry name" value="Translational machinery components"/>
    <property type="match status" value="1"/>
</dbReference>
<feature type="domain" description="eRF1" evidence="2">
    <location>
        <begin position="148"/>
        <end position="202"/>
    </location>
</feature>
<dbReference type="Pfam" id="PF03464">
    <property type="entry name" value="eRF1_2"/>
    <property type="match status" value="1"/>
</dbReference>
<comment type="caution">
    <text evidence="3">The sequence shown here is derived from an EMBL/GenBank/DDBJ whole genome shotgun (WGS) entry which is preliminary data.</text>
</comment>
<dbReference type="Gene3D" id="3.30.1330.30">
    <property type="match status" value="1"/>
</dbReference>
<dbReference type="InterPro" id="IPR005142">
    <property type="entry name" value="eRF1_3"/>
</dbReference>
<evidence type="ECO:0000313" key="3">
    <source>
        <dbReference type="EMBL" id="KAJ8778804.1"/>
    </source>
</evidence>
<evidence type="ECO:0000259" key="2">
    <source>
        <dbReference type="Pfam" id="PF03465"/>
    </source>
</evidence>
<dbReference type="InterPro" id="IPR005141">
    <property type="entry name" value="eRF1_2"/>
</dbReference>
<dbReference type="Pfam" id="PF03465">
    <property type="entry name" value="eRF1_3"/>
    <property type="match status" value="1"/>
</dbReference>